<evidence type="ECO:0000313" key="2">
    <source>
        <dbReference type="EMBL" id="ARQ69458.1"/>
    </source>
</evidence>
<dbReference type="KEGG" id="smao:CAG99_11775"/>
<dbReference type="CDD" id="cd00321">
    <property type="entry name" value="SO_family_Moco"/>
    <property type="match status" value="1"/>
</dbReference>
<proteinExistence type="predicted"/>
<dbReference type="PANTHER" id="PTHR43032">
    <property type="entry name" value="PROTEIN-METHIONINE-SULFOXIDE REDUCTASE"/>
    <property type="match status" value="1"/>
</dbReference>
<dbReference type="Gene3D" id="3.90.420.10">
    <property type="entry name" value="Oxidoreductase, molybdopterin-binding domain"/>
    <property type="match status" value="1"/>
</dbReference>
<dbReference type="InterPro" id="IPR036374">
    <property type="entry name" value="OxRdtase_Mopterin-bd_sf"/>
</dbReference>
<accession>A0A1W7CXB4</accession>
<reference evidence="2 3" key="1">
    <citation type="submission" date="2017-05" db="EMBL/GenBank/DDBJ databases">
        <title>Complete genome sequence of Streptomyces sp. SCSIO 03032 revealed the diverse biosynthetic pathways for its bioactive secondary metabolites.</title>
        <authorList>
            <person name="Ma L."/>
            <person name="Zhu Y."/>
            <person name="Zhang W."/>
            <person name="Zhang G."/>
            <person name="Tian X."/>
            <person name="Zhang S."/>
            <person name="Zhang C."/>
        </authorList>
    </citation>
    <scope>NUCLEOTIDE SEQUENCE [LARGE SCALE GENOMIC DNA]</scope>
    <source>
        <strain evidence="2 3">SCSIO 03032</strain>
    </source>
</reference>
<dbReference type="EMBL" id="CP021121">
    <property type="protein sequence ID" value="ARQ69458.1"/>
    <property type="molecule type" value="Genomic_DNA"/>
</dbReference>
<dbReference type="RefSeq" id="WP_086159261.1">
    <property type="nucleotide sequence ID" value="NZ_CP021121.1"/>
</dbReference>
<sequence>MTASVTARKVRKPSSLRYYQDGPPRHVDPDRWRLTVAGLGVPGVSLGLPRLTELPRVHENRRYVCVCNWSMRENWSGFLLSDVLALAGWDGETEGRYLKQASIGTAEKGVYESTIPLGDALERRALLVDHIDDAPMPLERGHPLRLLDFGLYGYKSVKGLARLDITDRFELGEWERRAGYALDGRIRPKRYRLSDLGRPHFIERPGEVTDV</sequence>
<protein>
    <submittedName>
        <fullName evidence="2">Molybdopterin-binding protein</fullName>
    </submittedName>
</protein>
<organism evidence="2 3">
    <name type="scientific">Streptomyces marincola</name>
    <dbReference type="NCBI Taxonomy" id="2878388"/>
    <lineage>
        <taxon>Bacteria</taxon>
        <taxon>Bacillati</taxon>
        <taxon>Actinomycetota</taxon>
        <taxon>Actinomycetes</taxon>
        <taxon>Kitasatosporales</taxon>
        <taxon>Streptomycetaceae</taxon>
        <taxon>Streptomyces</taxon>
    </lineage>
</organism>
<feature type="domain" description="Oxidoreductase molybdopterin-binding" evidence="1">
    <location>
        <begin position="24"/>
        <end position="174"/>
    </location>
</feature>
<evidence type="ECO:0000313" key="3">
    <source>
        <dbReference type="Proteomes" id="UP000194218"/>
    </source>
</evidence>
<dbReference type="Proteomes" id="UP000194218">
    <property type="component" value="Chromosome"/>
</dbReference>
<dbReference type="SUPFAM" id="SSF56524">
    <property type="entry name" value="Oxidoreductase molybdopterin-binding domain"/>
    <property type="match status" value="1"/>
</dbReference>
<dbReference type="OrthoDB" id="9795587at2"/>
<keyword evidence="3" id="KW-1185">Reference proteome</keyword>
<dbReference type="AlphaFoldDB" id="A0A1W7CXB4"/>
<gene>
    <name evidence="2" type="ORF">CAG99_11775</name>
</gene>
<dbReference type="InterPro" id="IPR000572">
    <property type="entry name" value="OxRdtase_Mopterin-bd_dom"/>
</dbReference>
<name>A0A1W7CXB4_9ACTN</name>
<evidence type="ECO:0000259" key="1">
    <source>
        <dbReference type="Pfam" id="PF00174"/>
    </source>
</evidence>
<dbReference type="Pfam" id="PF00174">
    <property type="entry name" value="Oxidored_molyb"/>
    <property type="match status" value="1"/>
</dbReference>